<dbReference type="Proteomes" id="UP001303889">
    <property type="component" value="Unassembled WGS sequence"/>
</dbReference>
<gene>
    <name evidence="1" type="ORF">C8A05DRAFT_32529</name>
</gene>
<evidence type="ECO:0000313" key="1">
    <source>
        <dbReference type="EMBL" id="KAK3903715.1"/>
    </source>
</evidence>
<keyword evidence="2" id="KW-1185">Reference proteome</keyword>
<sequence>MSDPPLLRLPLHIIAVVLSNLDSMQSLANAIFAHSSLYLSFAEDRDRIVASIMAGQIPELIRQYAMYAHATSSASLDRSDMEQIQNFLLSRSIRKFEWIRDPFVLPGPLDRRLASTLSRTHGIIQHFTRDLLSETPPLARRYLNLDRPGPGCTADEEFRIHRAMYRFQIYCNLFNHEGNSTRAGIYRMQLLLNVLIFGNFAPWVNEQLGCIHDYFERVLARAFDEVAAHDIQLGAESVNWLTIGRDNPHKQGYLLLGLPFLYRLSLARPMPTASRSYAPMAPPRRPPVFARFEWPLKVDQVERDVRERGELALVMVWGRDVLLASHVDWEGSALLRMWRAAYTPCWRKFLFYRDEYAWLRRCGYVLWDFDDGEGTTAPSEAGLRAIVEEGMKVALLEGFRRRDSAIKARIRRSWRERREIYRRGGRGNTTSRSFTILFYYGYDGEVGEEADTNKELRFHLADGSRFDIELFATDEVSERTSPRTDSDAAMATIQDWIKECLGPRHEFCDAATEAEVPARVIDVGIGNSAIRLVGPLRGTVGRYICLSHCWGKEQIISTTTSTIEERAAGIKMGDLFKTFQDAVALTRRLGV</sequence>
<comment type="caution">
    <text evidence="1">The sequence shown here is derived from an EMBL/GenBank/DDBJ whole genome shotgun (WGS) entry which is preliminary data.</text>
</comment>
<reference evidence="1" key="2">
    <citation type="submission" date="2023-05" db="EMBL/GenBank/DDBJ databases">
        <authorList>
            <consortium name="Lawrence Berkeley National Laboratory"/>
            <person name="Steindorff A."/>
            <person name="Hensen N."/>
            <person name="Bonometti L."/>
            <person name="Westerberg I."/>
            <person name="Brannstrom I.O."/>
            <person name="Guillou S."/>
            <person name="Cros-Aarteil S."/>
            <person name="Calhoun S."/>
            <person name="Haridas S."/>
            <person name="Kuo A."/>
            <person name="Mondo S."/>
            <person name="Pangilinan J."/>
            <person name="Riley R."/>
            <person name="Labutti K."/>
            <person name="Andreopoulos B."/>
            <person name="Lipzen A."/>
            <person name="Chen C."/>
            <person name="Yanf M."/>
            <person name="Daum C."/>
            <person name="Ng V."/>
            <person name="Clum A."/>
            <person name="Ohm R."/>
            <person name="Martin F."/>
            <person name="Silar P."/>
            <person name="Natvig D."/>
            <person name="Lalanne C."/>
            <person name="Gautier V."/>
            <person name="Ament-Velasquez S.L."/>
            <person name="Kruys A."/>
            <person name="Hutchinson M.I."/>
            <person name="Powell A.J."/>
            <person name="Barry K."/>
            <person name="Miller A.N."/>
            <person name="Grigoriev I.V."/>
            <person name="Debuchy R."/>
            <person name="Gladieux P."/>
            <person name="Thoren M.H."/>
            <person name="Johannesson H."/>
        </authorList>
    </citation>
    <scope>NUCLEOTIDE SEQUENCE</scope>
    <source>
        <strain evidence="1">CBS 103.79</strain>
    </source>
</reference>
<evidence type="ECO:0000313" key="2">
    <source>
        <dbReference type="Proteomes" id="UP001303889"/>
    </source>
</evidence>
<reference evidence="1" key="1">
    <citation type="journal article" date="2023" name="Mol. Phylogenet. Evol.">
        <title>Genome-scale phylogeny and comparative genomics of the fungal order Sordariales.</title>
        <authorList>
            <person name="Hensen N."/>
            <person name="Bonometti L."/>
            <person name="Westerberg I."/>
            <person name="Brannstrom I.O."/>
            <person name="Guillou S."/>
            <person name="Cros-Aarteil S."/>
            <person name="Calhoun S."/>
            <person name="Haridas S."/>
            <person name="Kuo A."/>
            <person name="Mondo S."/>
            <person name="Pangilinan J."/>
            <person name="Riley R."/>
            <person name="LaButti K."/>
            <person name="Andreopoulos B."/>
            <person name="Lipzen A."/>
            <person name="Chen C."/>
            <person name="Yan M."/>
            <person name="Daum C."/>
            <person name="Ng V."/>
            <person name="Clum A."/>
            <person name="Steindorff A."/>
            <person name="Ohm R.A."/>
            <person name="Martin F."/>
            <person name="Silar P."/>
            <person name="Natvig D.O."/>
            <person name="Lalanne C."/>
            <person name="Gautier V."/>
            <person name="Ament-Velasquez S.L."/>
            <person name="Kruys A."/>
            <person name="Hutchinson M.I."/>
            <person name="Powell A.J."/>
            <person name="Barry K."/>
            <person name="Miller A.N."/>
            <person name="Grigoriev I.V."/>
            <person name="Debuchy R."/>
            <person name="Gladieux P."/>
            <person name="Hiltunen Thoren M."/>
            <person name="Johannesson H."/>
        </authorList>
    </citation>
    <scope>NUCLEOTIDE SEQUENCE</scope>
    <source>
        <strain evidence="1">CBS 103.79</strain>
    </source>
</reference>
<dbReference type="PANTHER" id="PTHR33112">
    <property type="entry name" value="DOMAIN PROTEIN, PUTATIVE-RELATED"/>
    <property type="match status" value="1"/>
</dbReference>
<organism evidence="1 2">
    <name type="scientific">Staphylotrichum tortipilum</name>
    <dbReference type="NCBI Taxonomy" id="2831512"/>
    <lineage>
        <taxon>Eukaryota</taxon>
        <taxon>Fungi</taxon>
        <taxon>Dikarya</taxon>
        <taxon>Ascomycota</taxon>
        <taxon>Pezizomycotina</taxon>
        <taxon>Sordariomycetes</taxon>
        <taxon>Sordariomycetidae</taxon>
        <taxon>Sordariales</taxon>
        <taxon>Chaetomiaceae</taxon>
        <taxon>Staphylotrichum</taxon>
    </lineage>
</organism>
<accession>A0AAN6MML9</accession>
<dbReference type="PANTHER" id="PTHR33112:SF16">
    <property type="entry name" value="HETEROKARYON INCOMPATIBILITY DOMAIN-CONTAINING PROTEIN"/>
    <property type="match status" value="1"/>
</dbReference>
<dbReference type="AlphaFoldDB" id="A0AAN6MML9"/>
<protein>
    <submittedName>
        <fullName evidence="1">Uncharacterized protein</fullName>
    </submittedName>
</protein>
<name>A0AAN6MML9_9PEZI</name>
<dbReference type="EMBL" id="MU855433">
    <property type="protein sequence ID" value="KAK3903715.1"/>
    <property type="molecule type" value="Genomic_DNA"/>
</dbReference>
<proteinExistence type="predicted"/>